<comment type="similarity">
    <text evidence="2">Belongs to the EAF6 family.</text>
</comment>
<feature type="region of interest" description="Disordered" evidence="8">
    <location>
        <begin position="108"/>
        <end position="128"/>
    </location>
</feature>
<keyword evidence="7" id="KW-0539">Nucleus</keyword>
<keyword evidence="6" id="KW-0804">Transcription</keyword>
<gene>
    <name evidence="9" type="ORF">ABL78_2287</name>
</gene>
<evidence type="ECO:0000256" key="1">
    <source>
        <dbReference type="ARBA" id="ARBA00004123"/>
    </source>
</evidence>
<keyword evidence="4" id="KW-0805">Transcription regulation</keyword>
<evidence type="ECO:0000256" key="3">
    <source>
        <dbReference type="ARBA" id="ARBA00022853"/>
    </source>
</evidence>
<keyword evidence="5" id="KW-0175">Coiled coil</keyword>
<evidence type="ECO:0000256" key="6">
    <source>
        <dbReference type="ARBA" id="ARBA00023163"/>
    </source>
</evidence>
<sequence length="295" mass="31249">MSRREHGGNKPASSAELLLQEADVYLSPAVEHQLAYIMEQRERIESALQRMDVEIYDLETDFLKHCVSFGGSLFDGFGLERRFNAHRNPVAVLTPLLSSQTGGGNASALGGFETGSASGSLPGPPLLTNTAKREQLRTYQYLTNSSQGSSSGGADASMGSASPAVFQVGSRGATAPAFHYRIHFFSPSERVFSACSVGALSRVEVAKSIVDSANGMAKTVARSTVAAGSSAGRGQGGGKRGRYSSNGSVTAAFAREPDAPPSRRRQRDASDEGDDGTDATAQDSDLGRRRRRHTE</sequence>
<evidence type="ECO:0000256" key="8">
    <source>
        <dbReference type="SAM" id="MobiDB-lite"/>
    </source>
</evidence>
<dbReference type="GO" id="GO:0006325">
    <property type="term" value="P:chromatin organization"/>
    <property type="evidence" value="ECO:0007669"/>
    <property type="project" value="UniProtKB-KW"/>
</dbReference>
<reference evidence="9 10" key="1">
    <citation type="journal article" date="2015" name="PLoS Pathog.">
        <title>Leptomonas seymouri: Adaptations to the Dixenous Life Cycle Analyzed by Genome Sequencing, Transcriptome Profiling and Co-infection with Leishmania donovani.</title>
        <authorList>
            <person name="Kraeva N."/>
            <person name="Butenko A."/>
            <person name="Hlavacova J."/>
            <person name="Kostygov A."/>
            <person name="Myskova J."/>
            <person name="Grybchuk D."/>
            <person name="Lestinova T."/>
            <person name="Votypka J."/>
            <person name="Volf P."/>
            <person name="Opperdoes F."/>
            <person name="Flegontov P."/>
            <person name="Lukes J."/>
            <person name="Yurchenko V."/>
        </authorList>
    </citation>
    <scope>NUCLEOTIDE SEQUENCE [LARGE SCALE GENOMIC DNA]</scope>
    <source>
        <strain evidence="9 10">ATCC 30220</strain>
    </source>
</reference>
<evidence type="ECO:0000313" key="9">
    <source>
        <dbReference type="EMBL" id="KPI88619.1"/>
    </source>
</evidence>
<dbReference type="GO" id="GO:0005634">
    <property type="term" value="C:nucleus"/>
    <property type="evidence" value="ECO:0007669"/>
    <property type="project" value="UniProtKB-SubCell"/>
</dbReference>
<name>A0A0N0P7C1_LEPSE</name>
<dbReference type="VEuPathDB" id="TriTrypDB:Lsey_0045_0210"/>
<comment type="caution">
    <text evidence="9">The sequence shown here is derived from an EMBL/GenBank/DDBJ whole genome shotgun (WGS) entry which is preliminary data.</text>
</comment>
<dbReference type="EMBL" id="LJSK01000045">
    <property type="protein sequence ID" value="KPI88619.1"/>
    <property type="molecule type" value="Genomic_DNA"/>
</dbReference>
<organism evidence="9 10">
    <name type="scientific">Leptomonas seymouri</name>
    <dbReference type="NCBI Taxonomy" id="5684"/>
    <lineage>
        <taxon>Eukaryota</taxon>
        <taxon>Discoba</taxon>
        <taxon>Euglenozoa</taxon>
        <taxon>Kinetoplastea</taxon>
        <taxon>Metakinetoplastina</taxon>
        <taxon>Trypanosomatida</taxon>
        <taxon>Trypanosomatidae</taxon>
        <taxon>Leishmaniinae</taxon>
        <taxon>Leptomonas</taxon>
    </lineage>
</organism>
<dbReference type="PANTHER" id="PTHR13476">
    <property type="entry name" value="CHROMATIN MODIFICATION-RELATED PROTEIN MEAF6"/>
    <property type="match status" value="1"/>
</dbReference>
<keyword evidence="3" id="KW-0156">Chromatin regulator</keyword>
<dbReference type="OMA" id="FHYRIHF"/>
<keyword evidence="10" id="KW-1185">Reference proteome</keyword>
<protein>
    <recommendedName>
        <fullName evidence="11">Chromatin modification-related protein EAF6</fullName>
    </recommendedName>
</protein>
<dbReference type="GO" id="GO:0000123">
    <property type="term" value="C:histone acetyltransferase complex"/>
    <property type="evidence" value="ECO:0007669"/>
    <property type="project" value="InterPro"/>
</dbReference>
<evidence type="ECO:0000256" key="4">
    <source>
        <dbReference type="ARBA" id="ARBA00023015"/>
    </source>
</evidence>
<dbReference type="OrthoDB" id="440324at2759"/>
<proteinExistence type="inferred from homology"/>
<accession>A0A0N0P7C1</accession>
<dbReference type="AlphaFoldDB" id="A0A0N0P7C1"/>
<evidence type="ECO:0000256" key="5">
    <source>
        <dbReference type="ARBA" id="ARBA00023054"/>
    </source>
</evidence>
<feature type="region of interest" description="Disordered" evidence="8">
    <location>
        <begin position="223"/>
        <end position="295"/>
    </location>
</feature>
<dbReference type="Proteomes" id="UP000038009">
    <property type="component" value="Unassembled WGS sequence"/>
</dbReference>
<dbReference type="InterPro" id="IPR015418">
    <property type="entry name" value="Eaf6"/>
</dbReference>
<comment type="subcellular location">
    <subcellularLocation>
        <location evidence="1">Nucleus</location>
    </subcellularLocation>
</comment>
<evidence type="ECO:0008006" key="11">
    <source>
        <dbReference type="Google" id="ProtNLM"/>
    </source>
</evidence>
<evidence type="ECO:0000256" key="7">
    <source>
        <dbReference type="ARBA" id="ARBA00023242"/>
    </source>
</evidence>
<evidence type="ECO:0000313" key="10">
    <source>
        <dbReference type="Proteomes" id="UP000038009"/>
    </source>
</evidence>
<evidence type="ECO:0000256" key="2">
    <source>
        <dbReference type="ARBA" id="ARBA00010916"/>
    </source>
</evidence>